<keyword evidence="5 15" id="KW-0479">Metal-binding</keyword>
<sequence length="471" mass="53594">MSNHSFFWHDYETFGAVPRQDRPSQFAGIRTDADLNEIGEPVMLYARPAPDYLPSPVACLLTGITPQWCLQHGVAEHEFAGVIERELATPGTIGVGYNSIRFDDEVTRFLFWRNLMDPYAREWQNQCGRWDLLDLVRATFALRPNGIQWPQHEDGRPSFKLEHLSAANGLAHEAAHDALSDVRATIALARLIKQHQPKLFDFYLSLRKKDAVKVQLSLHAPKPVLHVSGMYGAERGNMAVVWPLAAHPYNANEVIVWDLSHDPRELQGLGPDAIRERLYTRSEDLPEGVQRLPLKTVHINKSPFVVANLKVLSPERAAHWGLDMEQVQRHADDAGALPDLTPVWRKVYKRESGEPRDVDENLYGGFVSNNDRKVLTKLRRMSADQLAGEMAFFEDPQLAELLFRYRARNFPRSLSGEEQQRWQTWRQAKLNGGPGRDFQQFRQELAEARAGELNEQAQSVLAQLEAYAAQL</sequence>
<comment type="subunit">
    <text evidence="13">Monomer. Interacts with ssb (via C-terminus); this interaction stimulates the exonuclease activity by recruiting the enzyme to its substrate.</text>
</comment>
<evidence type="ECO:0000256" key="3">
    <source>
        <dbReference type="ARBA" id="ARBA00019900"/>
    </source>
</evidence>
<dbReference type="Gene3D" id="3.30.420.10">
    <property type="entry name" value="Ribonuclease H-like superfamily/Ribonuclease H"/>
    <property type="match status" value="1"/>
</dbReference>
<reference evidence="18 19" key="1">
    <citation type="submission" date="2017-02" db="EMBL/GenBank/DDBJ databases">
        <title>Chromobacterium haemolyticum H5244.</title>
        <authorList>
            <person name="Gulvik C.A."/>
        </authorList>
    </citation>
    <scope>NUCLEOTIDE SEQUENCE [LARGE SCALE GENOMIC DNA]</scope>
    <source>
        <strain evidence="18 19">H5244</strain>
    </source>
</reference>
<dbReference type="SUPFAM" id="SSF53098">
    <property type="entry name" value="Ribonuclease H-like"/>
    <property type="match status" value="1"/>
</dbReference>
<evidence type="ECO:0000259" key="16">
    <source>
        <dbReference type="PROSITE" id="PS51784"/>
    </source>
</evidence>
<dbReference type="GO" id="GO:0003677">
    <property type="term" value="F:DNA binding"/>
    <property type="evidence" value="ECO:0007669"/>
    <property type="project" value="UniProtKB-KW"/>
</dbReference>
<dbReference type="GO" id="GO:0046872">
    <property type="term" value="F:metal ion binding"/>
    <property type="evidence" value="ECO:0007669"/>
    <property type="project" value="UniProtKB-KW"/>
</dbReference>
<evidence type="ECO:0000256" key="4">
    <source>
        <dbReference type="ARBA" id="ARBA00022722"/>
    </source>
</evidence>
<dbReference type="AlphaFoldDB" id="A0A1W0DAL7"/>
<keyword evidence="4" id="KW-0540">Nuclease</keyword>
<organism evidence="18 19">
    <name type="scientific">Chromobacterium haemolyticum</name>
    <dbReference type="NCBI Taxonomy" id="394935"/>
    <lineage>
        <taxon>Bacteria</taxon>
        <taxon>Pseudomonadati</taxon>
        <taxon>Pseudomonadota</taxon>
        <taxon>Betaproteobacteria</taxon>
        <taxon>Neisseriales</taxon>
        <taxon>Chromobacteriaceae</taxon>
        <taxon>Chromobacterium</taxon>
    </lineage>
</organism>
<dbReference type="Pfam" id="PF26016">
    <property type="entry name" value="ExoI_C"/>
    <property type="match status" value="1"/>
</dbReference>
<feature type="binding site" evidence="14">
    <location>
        <position position="12"/>
    </location>
    <ligand>
        <name>substrate</name>
    </ligand>
</feature>
<comment type="caution">
    <text evidence="18">The sequence shown here is derived from an EMBL/GenBank/DDBJ whole genome shotgun (WGS) entry which is preliminary data.</text>
</comment>
<feature type="binding site" evidence="14">
    <location>
        <position position="160"/>
    </location>
    <ligand>
        <name>substrate</name>
    </ligand>
</feature>
<evidence type="ECO:0000256" key="2">
    <source>
        <dbReference type="ARBA" id="ARBA00012108"/>
    </source>
</evidence>
<dbReference type="InterPro" id="IPR012337">
    <property type="entry name" value="RNaseH-like_sf"/>
</dbReference>
<dbReference type="EMBL" id="MUKV01000001">
    <property type="protein sequence ID" value="OQS44054.1"/>
    <property type="molecule type" value="Genomic_DNA"/>
</dbReference>
<dbReference type="InterPro" id="IPR013520">
    <property type="entry name" value="Ribonucl_H"/>
</dbReference>
<dbReference type="Pfam" id="PF00929">
    <property type="entry name" value="RNase_T"/>
    <property type="match status" value="1"/>
</dbReference>
<dbReference type="Gene3D" id="1.20.1280.70">
    <property type="entry name" value="Exonuclease ExoI, domain 3"/>
    <property type="match status" value="1"/>
</dbReference>
<evidence type="ECO:0000256" key="13">
    <source>
        <dbReference type="ARBA" id="ARBA00046792"/>
    </source>
</evidence>
<dbReference type="GO" id="GO:0006281">
    <property type="term" value="P:DNA repair"/>
    <property type="evidence" value="ECO:0007669"/>
    <property type="project" value="UniProtKB-KW"/>
</dbReference>
<accession>A0A1W0DAL7</accession>
<keyword evidence="9 15" id="KW-0460">Magnesium</keyword>
<feature type="binding site" evidence="15">
    <location>
        <position position="181"/>
    </location>
    <ligand>
        <name>Mg(2+)</name>
        <dbReference type="ChEBI" id="CHEBI:18420"/>
        <label>2</label>
    </ligand>
</feature>
<evidence type="ECO:0000313" key="18">
    <source>
        <dbReference type="EMBL" id="OQS44054.1"/>
    </source>
</evidence>
<proteinExistence type="predicted"/>
<feature type="binding site" evidence="15">
    <location>
        <position position="12"/>
    </location>
    <ligand>
        <name>Mg(2+)</name>
        <dbReference type="ChEBI" id="CHEBI:18420"/>
        <label>2</label>
    </ligand>
</feature>
<dbReference type="InterPro" id="IPR038649">
    <property type="entry name" value="EXOI_SH3_sf"/>
</dbReference>
<evidence type="ECO:0000313" key="19">
    <source>
        <dbReference type="Proteomes" id="UP000192721"/>
    </source>
</evidence>
<feature type="binding site" evidence="15">
    <location>
        <position position="10"/>
    </location>
    <ligand>
        <name>Mg(2+)</name>
        <dbReference type="ChEBI" id="CHEBI:18420"/>
        <label>1</label>
    </ligand>
</feature>
<dbReference type="Gene3D" id="3.30.1520.20">
    <property type="entry name" value="Exonuclease ExoI, domain 2"/>
    <property type="match status" value="1"/>
</dbReference>
<name>A0A1W0DAL7_9NEIS</name>
<evidence type="ECO:0000256" key="9">
    <source>
        <dbReference type="ARBA" id="ARBA00022842"/>
    </source>
</evidence>
<evidence type="ECO:0000256" key="15">
    <source>
        <dbReference type="PIRSR" id="PIRSR000977-2"/>
    </source>
</evidence>
<evidence type="ECO:0000256" key="7">
    <source>
        <dbReference type="ARBA" id="ARBA00022801"/>
    </source>
</evidence>
<dbReference type="InterPro" id="IPR023607">
    <property type="entry name" value="Exodeoxyribonuclease_I"/>
</dbReference>
<evidence type="ECO:0000259" key="17">
    <source>
        <dbReference type="PROSITE" id="PS51785"/>
    </source>
</evidence>
<feature type="domain" description="ExoI C-terminal" evidence="17">
    <location>
        <begin position="354"/>
        <end position="471"/>
    </location>
</feature>
<dbReference type="EC" id="3.1.11.1" evidence="2"/>
<keyword evidence="11" id="KW-0234">DNA repair</keyword>
<keyword evidence="10" id="KW-0238">DNA-binding</keyword>
<dbReference type="CDD" id="cd06138">
    <property type="entry name" value="ExoI_N"/>
    <property type="match status" value="1"/>
</dbReference>
<evidence type="ECO:0000256" key="5">
    <source>
        <dbReference type="ARBA" id="ARBA00022723"/>
    </source>
</evidence>
<evidence type="ECO:0000256" key="14">
    <source>
        <dbReference type="PIRSR" id="PIRSR000977-1"/>
    </source>
</evidence>
<dbReference type="FunFam" id="3.30.420.10:FF:000033">
    <property type="entry name" value="Exodeoxyribonuclease I"/>
    <property type="match status" value="1"/>
</dbReference>
<dbReference type="PROSITE" id="PS51784">
    <property type="entry name" value="EXOI_SH3"/>
    <property type="match status" value="1"/>
</dbReference>
<comment type="catalytic activity">
    <reaction evidence="1">
        <text>Exonucleolytic cleavage in the 3'- to 5'-direction to yield nucleoside 5'-phosphates.</text>
        <dbReference type="EC" id="3.1.11.1"/>
    </reaction>
</comment>
<evidence type="ECO:0000256" key="1">
    <source>
        <dbReference type="ARBA" id="ARBA00000563"/>
    </source>
</evidence>
<dbReference type="InterPro" id="IPR034747">
    <property type="entry name" value="EXOI_SH3"/>
</dbReference>
<evidence type="ECO:0000256" key="8">
    <source>
        <dbReference type="ARBA" id="ARBA00022839"/>
    </source>
</evidence>
<evidence type="ECO:0000256" key="11">
    <source>
        <dbReference type="ARBA" id="ARBA00023204"/>
    </source>
</evidence>
<dbReference type="InterPro" id="IPR058561">
    <property type="entry name" value="Exonuc_1_C"/>
</dbReference>
<dbReference type="InterPro" id="IPR013620">
    <property type="entry name" value="Exonuc_1_SH3"/>
</dbReference>
<dbReference type="GO" id="GO:0008310">
    <property type="term" value="F:single-stranded DNA 3'-5' DNA exonuclease activity"/>
    <property type="evidence" value="ECO:0007669"/>
    <property type="project" value="UniProtKB-EC"/>
</dbReference>
<dbReference type="RefSeq" id="WP_081554227.1">
    <property type="nucleotide sequence ID" value="NZ_MUKV01000001.1"/>
</dbReference>
<gene>
    <name evidence="18" type="ORF">B0T45_00150</name>
</gene>
<dbReference type="Gene3D" id="1.10.287.1240">
    <property type="match status" value="1"/>
</dbReference>
<comment type="cofactor">
    <cofactor evidence="15">
        <name>Mg(2+)</name>
        <dbReference type="ChEBI" id="CHEBI:18420"/>
    </cofactor>
    <text evidence="15">Binds 2 Mg(2+) ions per monomer.</text>
</comment>
<dbReference type="Proteomes" id="UP000192721">
    <property type="component" value="Unassembled WGS sequence"/>
</dbReference>
<dbReference type="PROSITE" id="PS51785">
    <property type="entry name" value="EXOI_C"/>
    <property type="match status" value="1"/>
</dbReference>
<keyword evidence="8" id="KW-0269">Exonuclease</keyword>
<dbReference type="Pfam" id="PF08411">
    <property type="entry name" value="ExoI_SH3"/>
    <property type="match status" value="1"/>
</dbReference>
<dbReference type="NCBIfam" id="NF008746">
    <property type="entry name" value="PRK11779.1"/>
    <property type="match status" value="1"/>
</dbReference>
<evidence type="ECO:0000256" key="6">
    <source>
        <dbReference type="ARBA" id="ARBA00022763"/>
    </source>
</evidence>
<evidence type="ECO:0000256" key="12">
    <source>
        <dbReference type="ARBA" id="ARBA00031220"/>
    </source>
</evidence>
<dbReference type="InterPro" id="IPR036397">
    <property type="entry name" value="RNaseH_sf"/>
</dbReference>
<keyword evidence="7" id="KW-0378">Hydrolase</keyword>
<feature type="domain" description="ExoI SH3-like" evidence="16">
    <location>
        <begin position="197"/>
        <end position="352"/>
    </location>
</feature>
<evidence type="ECO:0000256" key="10">
    <source>
        <dbReference type="ARBA" id="ARBA00023125"/>
    </source>
</evidence>
<protein>
    <recommendedName>
        <fullName evidence="3">Exodeoxyribonuclease I</fullName>
        <ecNumber evidence="2">3.1.11.1</ecNumber>
    </recommendedName>
    <alternativeName>
        <fullName evidence="12">DNA deoxyribophosphodiesterase</fullName>
    </alternativeName>
</protein>
<dbReference type="PIRSF" id="PIRSF000977">
    <property type="entry name" value="Exodeoxyribonuclease_I"/>
    <property type="match status" value="1"/>
</dbReference>
<keyword evidence="6" id="KW-0227">DNA damage</keyword>